<keyword evidence="2" id="KW-1003">Cell membrane</keyword>
<dbReference type="EMBL" id="BMXE01000007">
    <property type="protein sequence ID" value="GHB43570.1"/>
    <property type="molecule type" value="Genomic_DNA"/>
</dbReference>
<feature type="transmembrane region" description="Helical" evidence="6">
    <location>
        <begin position="77"/>
        <end position="98"/>
    </location>
</feature>
<evidence type="ECO:0000313" key="9">
    <source>
        <dbReference type="Proteomes" id="UP000637980"/>
    </source>
</evidence>
<evidence type="ECO:0000256" key="4">
    <source>
        <dbReference type="ARBA" id="ARBA00022989"/>
    </source>
</evidence>
<protein>
    <recommendedName>
        <fullName evidence="7">EamA domain-containing protein</fullName>
    </recommendedName>
</protein>
<feature type="domain" description="EamA" evidence="7">
    <location>
        <begin position="161"/>
        <end position="297"/>
    </location>
</feature>
<feature type="transmembrane region" description="Helical" evidence="6">
    <location>
        <begin position="19"/>
        <end position="38"/>
    </location>
</feature>
<evidence type="ECO:0000313" key="8">
    <source>
        <dbReference type="EMBL" id="GHB43570.1"/>
    </source>
</evidence>
<dbReference type="SUPFAM" id="SSF103481">
    <property type="entry name" value="Multidrug resistance efflux transporter EmrE"/>
    <property type="match status" value="2"/>
</dbReference>
<feature type="domain" description="EamA" evidence="7">
    <location>
        <begin position="19"/>
        <end position="149"/>
    </location>
</feature>
<comment type="subcellular location">
    <subcellularLocation>
        <location evidence="1">Cell membrane</location>
        <topology evidence="1">Multi-pass membrane protein</topology>
    </subcellularLocation>
</comment>
<evidence type="ECO:0000256" key="1">
    <source>
        <dbReference type="ARBA" id="ARBA00004651"/>
    </source>
</evidence>
<keyword evidence="9" id="KW-1185">Reference proteome</keyword>
<evidence type="ECO:0000256" key="2">
    <source>
        <dbReference type="ARBA" id="ARBA00022475"/>
    </source>
</evidence>
<feature type="transmembrane region" description="Helical" evidence="6">
    <location>
        <begin position="258"/>
        <end position="274"/>
    </location>
</feature>
<dbReference type="Proteomes" id="UP000637980">
    <property type="component" value="Unassembled WGS sequence"/>
</dbReference>
<feature type="transmembrane region" description="Helical" evidence="6">
    <location>
        <begin position="224"/>
        <end position="246"/>
    </location>
</feature>
<proteinExistence type="predicted"/>
<accession>A0ABQ3EK90</accession>
<organism evidence="8 9">
    <name type="scientific">Pseudovibrio japonicus</name>
    <dbReference type="NCBI Taxonomy" id="366534"/>
    <lineage>
        <taxon>Bacteria</taxon>
        <taxon>Pseudomonadati</taxon>
        <taxon>Pseudomonadota</taxon>
        <taxon>Alphaproteobacteria</taxon>
        <taxon>Hyphomicrobiales</taxon>
        <taxon>Stappiaceae</taxon>
        <taxon>Pseudovibrio</taxon>
    </lineage>
</organism>
<keyword evidence="4 6" id="KW-1133">Transmembrane helix</keyword>
<dbReference type="InterPro" id="IPR000620">
    <property type="entry name" value="EamA_dom"/>
</dbReference>
<comment type="caution">
    <text evidence="8">The sequence shown here is derived from an EMBL/GenBank/DDBJ whole genome shotgun (WGS) entry which is preliminary data.</text>
</comment>
<sequence>MSNGAVLSISEKPGNPTGYIILIGAIVGVNYALAKLVMQAGVTALSATLMQMLVAGLFLYLLLHYKQEKIFLRLRHIRYYLLNGFLGVTIPSLVAYIALQHIPAWLLTVMTTLSPMVTAALSSVLERKLIAPQRLFGISLGLIGISLATLSGAQVAHFDPKWILVGAGMPLSLAISNIYRNKAYPTDTSPIATAAGTLFSQVLLLAPALLLLDSLTNVVEPLQSIWWVLLTIGFLSAGSFALTFFIQSRTDSVGFSQVGYFATVSGILVAAIAFKEPVSITIFASIAVLFLGLALTNGHVQFPRSRLR</sequence>
<feature type="transmembrane region" description="Helical" evidence="6">
    <location>
        <begin position="104"/>
        <end position="123"/>
    </location>
</feature>
<feature type="transmembrane region" description="Helical" evidence="6">
    <location>
        <begin position="44"/>
        <end position="65"/>
    </location>
</feature>
<feature type="transmembrane region" description="Helical" evidence="6">
    <location>
        <begin position="280"/>
        <end position="300"/>
    </location>
</feature>
<dbReference type="InterPro" id="IPR037185">
    <property type="entry name" value="EmrE-like"/>
</dbReference>
<evidence type="ECO:0000256" key="6">
    <source>
        <dbReference type="SAM" id="Phobius"/>
    </source>
</evidence>
<evidence type="ECO:0000256" key="5">
    <source>
        <dbReference type="ARBA" id="ARBA00023136"/>
    </source>
</evidence>
<keyword evidence="3 6" id="KW-0812">Transmembrane</keyword>
<keyword evidence="5 6" id="KW-0472">Membrane</keyword>
<evidence type="ECO:0000256" key="3">
    <source>
        <dbReference type="ARBA" id="ARBA00022692"/>
    </source>
</evidence>
<dbReference type="RefSeq" id="WP_189438206.1">
    <property type="nucleotide sequence ID" value="NZ_BMXE01000007.1"/>
</dbReference>
<dbReference type="Pfam" id="PF00892">
    <property type="entry name" value="EamA"/>
    <property type="match status" value="2"/>
</dbReference>
<feature type="transmembrane region" description="Helical" evidence="6">
    <location>
        <begin position="135"/>
        <end position="156"/>
    </location>
</feature>
<feature type="transmembrane region" description="Helical" evidence="6">
    <location>
        <begin position="191"/>
        <end position="212"/>
    </location>
</feature>
<feature type="transmembrane region" description="Helical" evidence="6">
    <location>
        <begin position="162"/>
        <end position="179"/>
    </location>
</feature>
<dbReference type="InterPro" id="IPR050638">
    <property type="entry name" value="AA-Vitamin_Transporters"/>
</dbReference>
<dbReference type="PANTHER" id="PTHR32322:SF18">
    <property type="entry name" value="S-ADENOSYLMETHIONINE_S-ADENOSYLHOMOCYSTEINE TRANSPORTER"/>
    <property type="match status" value="1"/>
</dbReference>
<evidence type="ECO:0000259" key="7">
    <source>
        <dbReference type="Pfam" id="PF00892"/>
    </source>
</evidence>
<name>A0ABQ3EK90_9HYPH</name>
<gene>
    <name evidence="8" type="ORF">GCM10007094_36240</name>
</gene>
<reference evidence="9" key="1">
    <citation type="journal article" date="2019" name="Int. J. Syst. Evol. Microbiol.">
        <title>The Global Catalogue of Microorganisms (GCM) 10K type strain sequencing project: providing services to taxonomists for standard genome sequencing and annotation.</title>
        <authorList>
            <consortium name="The Broad Institute Genomics Platform"/>
            <consortium name="The Broad Institute Genome Sequencing Center for Infectious Disease"/>
            <person name="Wu L."/>
            <person name="Ma J."/>
        </authorList>
    </citation>
    <scope>NUCLEOTIDE SEQUENCE [LARGE SCALE GENOMIC DNA]</scope>
    <source>
        <strain evidence="9">KCTC 12861</strain>
    </source>
</reference>
<dbReference type="PANTHER" id="PTHR32322">
    <property type="entry name" value="INNER MEMBRANE TRANSPORTER"/>
    <property type="match status" value="1"/>
</dbReference>